<comment type="caution">
    <text evidence="2">The sequence shown here is derived from an EMBL/GenBank/DDBJ whole genome shotgun (WGS) entry which is preliminary data.</text>
</comment>
<dbReference type="PANTHER" id="PTHR37292">
    <property type="entry name" value="VNG6097C"/>
    <property type="match status" value="1"/>
</dbReference>
<protein>
    <recommendedName>
        <fullName evidence="1">GmrSD restriction endonucleases N-terminal domain-containing protein</fullName>
    </recommendedName>
</protein>
<evidence type="ECO:0000313" key="3">
    <source>
        <dbReference type="Proteomes" id="UP000029548"/>
    </source>
</evidence>
<evidence type="ECO:0000313" key="2">
    <source>
        <dbReference type="EMBL" id="KGF15825.1"/>
    </source>
</evidence>
<dbReference type="eggNOG" id="COG3472">
    <property type="taxonomic scope" value="Bacteria"/>
</dbReference>
<dbReference type="eggNOG" id="COG1479">
    <property type="taxonomic scope" value="Bacteria"/>
</dbReference>
<name>A0A095Y090_9CORY</name>
<dbReference type="RefSeq" id="WP_035122972.1">
    <property type="nucleotide sequence ID" value="NZ_JRNE01000067.1"/>
</dbReference>
<dbReference type="AlphaFoldDB" id="A0A095Y090"/>
<dbReference type="Pfam" id="PF03235">
    <property type="entry name" value="GmrSD_N"/>
    <property type="match status" value="1"/>
</dbReference>
<dbReference type="EMBL" id="JRNE01000067">
    <property type="protein sequence ID" value="KGF15825.1"/>
    <property type="molecule type" value="Genomic_DNA"/>
</dbReference>
<accession>A0A095Y090</accession>
<dbReference type="PANTHER" id="PTHR37292:SF2">
    <property type="entry name" value="DUF262 DOMAIN-CONTAINING PROTEIN"/>
    <property type="match status" value="1"/>
</dbReference>
<dbReference type="Proteomes" id="UP000029548">
    <property type="component" value="Unassembled WGS sequence"/>
</dbReference>
<gene>
    <name evidence="2" type="ORF">HMPREF1650_09890</name>
</gene>
<sequence>MAAIFKTVSWQVGQLVNGVETGQIQLPDLQRPFVWPATKVRDLFDSMYRGYPVGELMFWDVAAEGETRGISAQAQLGASHQIIDGQQRLTSLYAAMQGHPVRDDSYRERTIKISFNPFSEKFEVRTPALAKSVHWVEDISTCFSSPISARKDFIKRYEASGKELDEEDEERVELVFAKLNELKNYQFNVVHIQKDVEKKLVADVFVRINSEGVRLKAYDYILTWLSVFWPEGRERIEEFSRNSRISPQRASEISGTPVNWTALNPYIAVETGHVVRALVAVGQRRGRLQDAYSALQARDKVSGQVDSVRQEVELEKLKAALPVVTNQVSWTEYMRSIRTAGFRQAANLTSNMNIIYSYVIFLLGRTEYGVELAELRTLIARWLFMSQLTARYTGSSESQVQKDLDRIDSVEPGDARGFVRVLNEIIESQLTPDFWTYNMPQNLMTSGPALSPHYQCYLAALNVLDAKMFMLDDRVVDWMDPSQPAVKGTEGHHLFPRAYLGKIQGITDVKRINQAANFAPTDWSTNIQIADQAPAVYWPKLVESRGQSSEWLADQMYWHALPEGWENMSYEDFLGARRIRMAQVTRDAYQRLAGVTSVPTVDSSAQLEERYDEPTLAELVEKGLLRPGALLDPVDPGWEVDAVIDDDGTLVIDGVHQFDSLTEATHSLGVTNMSGLSFWALETSERLVPLAELVASDTRIPR</sequence>
<dbReference type="InterPro" id="IPR004919">
    <property type="entry name" value="GmrSD_N"/>
</dbReference>
<proteinExistence type="predicted"/>
<organism evidence="2 3">
    <name type="scientific">Corynebacterium freneyi DNF00450</name>
    <dbReference type="NCBI Taxonomy" id="1287475"/>
    <lineage>
        <taxon>Bacteria</taxon>
        <taxon>Bacillati</taxon>
        <taxon>Actinomycetota</taxon>
        <taxon>Actinomycetes</taxon>
        <taxon>Mycobacteriales</taxon>
        <taxon>Corynebacteriaceae</taxon>
        <taxon>Corynebacterium</taxon>
    </lineage>
</organism>
<feature type="domain" description="GmrSD restriction endonucleases N-terminal" evidence="1">
    <location>
        <begin position="13"/>
        <end position="225"/>
    </location>
</feature>
<reference evidence="2 3" key="1">
    <citation type="submission" date="2014-07" db="EMBL/GenBank/DDBJ databases">
        <authorList>
            <person name="McCorrison J."/>
            <person name="Sanka R."/>
            <person name="Torralba M."/>
            <person name="Gillis M."/>
            <person name="Haft D.H."/>
            <person name="Methe B."/>
            <person name="Sutton G."/>
            <person name="Nelson K.E."/>
        </authorList>
    </citation>
    <scope>NUCLEOTIDE SEQUENCE [LARGE SCALE GENOMIC DNA]</scope>
    <source>
        <strain evidence="2 3">DNF00450</strain>
    </source>
</reference>
<evidence type="ECO:0000259" key="1">
    <source>
        <dbReference type="Pfam" id="PF03235"/>
    </source>
</evidence>